<dbReference type="PANTHER" id="PTHR16140:SF0">
    <property type="entry name" value="NON-STRUCTURAL MAINTENANCE OF CHROMOSOMES ELEMENT 4"/>
    <property type="match status" value="1"/>
</dbReference>
<evidence type="ECO:0000256" key="1">
    <source>
        <dbReference type="ARBA" id="ARBA00004123"/>
    </source>
</evidence>
<evidence type="ECO:0000313" key="12">
    <source>
        <dbReference type="Proteomes" id="UP000287651"/>
    </source>
</evidence>
<dbReference type="Proteomes" id="UP000287651">
    <property type="component" value="Unassembled WGS sequence"/>
</dbReference>
<evidence type="ECO:0000256" key="9">
    <source>
        <dbReference type="SAM" id="Phobius"/>
    </source>
</evidence>
<feature type="region of interest" description="Disordered" evidence="8">
    <location>
        <begin position="161"/>
        <end position="187"/>
    </location>
</feature>
<sequence>MAAVKTGEPSGTHGGAAQRSLRSSYLAVKNLISDDKDDTGSADSDKFTSIFTHVENLHELVQRPREQVTDAEALLDITNSLLVLVKSHSNDVISPSEFVNGLLRNSGQKERDPNINNSYNMICWNDVGVAVSHVFRKVPEFHTMIGPMDITLKQRKAAVNRKRKKPTEVTCPEELSQADTDGKNDTDKNMSTMFNILRKMRHVRFESLVLNRTSFAQTVENVFALSFLVKGGRAEITVGDDGQHLVSPRNSPVGIPGSSRDVADHHFVFRFDCKDWKVSLHYIMFACLIVDVMCKLVKYPLHICVYIMIFLQQMVVVIQDNVFFSVFIMLYFMCSYFHTLLVELKAVKNTSEFIIVIGLAPGSALNPYLFVLLIDMG</sequence>
<evidence type="ECO:0000256" key="6">
    <source>
        <dbReference type="ARBA" id="ARBA00023242"/>
    </source>
</evidence>
<keyword evidence="9" id="KW-1133">Transmembrane helix</keyword>
<organism evidence="11 12">
    <name type="scientific">Ensete ventricosum</name>
    <name type="common">Abyssinian banana</name>
    <name type="synonym">Musa ensete</name>
    <dbReference type="NCBI Taxonomy" id="4639"/>
    <lineage>
        <taxon>Eukaryota</taxon>
        <taxon>Viridiplantae</taxon>
        <taxon>Streptophyta</taxon>
        <taxon>Embryophyta</taxon>
        <taxon>Tracheophyta</taxon>
        <taxon>Spermatophyta</taxon>
        <taxon>Magnoliopsida</taxon>
        <taxon>Liliopsida</taxon>
        <taxon>Zingiberales</taxon>
        <taxon>Musaceae</taxon>
        <taxon>Ensete</taxon>
    </lineage>
</organism>
<evidence type="ECO:0000256" key="7">
    <source>
        <dbReference type="RuleBase" id="RU365071"/>
    </source>
</evidence>
<comment type="function">
    <text evidence="7">Component of the SMC5-SMC6 complex, that promotes sister chromatid alignment after DNA damage and facilitates double-stranded DNA breaks (DSBs) repair via homologous recombination between sister chromatids.</text>
</comment>
<evidence type="ECO:0000256" key="8">
    <source>
        <dbReference type="SAM" id="MobiDB-lite"/>
    </source>
</evidence>
<comment type="similarity">
    <text evidence="2 7">Belongs to the NSE4 family.</text>
</comment>
<evidence type="ECO:0000313" key="11">
    <source>
        <dbReference type="EMBL" id="RRT59296.1"/>
    </source>
</evidence>
<dbReference type="Pfam" id="PF08743">
    <property type="entry name" value="Nse4_C"/>
    <property type="match status" value="1"/>
</dbReference>
<dbReference type="GO" id="GO:0006281">
    <property type="term" value="P:DNA repair"/>
    <property type="evidence" value="ECO:0007669"/>
    <property type="project" value="UniProtKB-UniRule"/>
</dbReference>
<reference evidence="11 12" key="1">
    <citation type="journal article" date="2014" name="Agronomy (Basel)">
        <title>A Draft Genome Sequence for Ensete ventricosum, the Drought-Tolerant Tree Against Hunger.</title>
        <authorList>
            <person name="Harrison J."/>
            <person name="Moore K.A."/>
            <person name="Paszkiewicz K."/>
            <person name="Jones T."/>
            <person name="Grant M."/>
            <person name="Ambacheew D."/>
            <person name="Muzemil S."/>
            <person name="Studholme D.J."/>
        </authorList>
    </citation>
    <scope>NUCLEOTIDE SEQUENCE [LARGE SCALE GENOMIC DNA]</scope>
</reference>
<name>A0A426Z5R1_ENSVE</name>
<feature type="transmembrane region" description="Helical" evidence="9">
    <location>
        <begin position="299"/>
        <end position="316"/>
    </location>
</feature>
<keyword evidence="9" id="KW-0472">Membrane</keyword>
<dbReference type="PANTHER" id="PTHR16140">
    <property type="entry name" value="NON-STRUCTURAL MAINTENANCE OF CHROMOSOMES ELEMENT 4"/>
    <property type="match status" value="1"/>
</dbReference>
<dbReference type="GO" id="GO:0006310">
    <property type="term" value="P:DNA recombination"/>
    <property type="evidence" value="ECO:0007669"/>
    <property type="project" value="UniProtKB-UniRule"/>
</dbReference>
<keyword evidence="4 7" id="KW-0233">DNA recombination</keyword>
<keyword evidence="9" id="KW-0812">Transmembrane</keyword>
<gene>
    <name evidence="11" type="ORF">B296_00025457</name>
</gene>
<keyword evidence="6 7" id="KW-0539">Nucleus</keyword>
<evidence type="ECO:0000256" key="2">
    <source>
        <dbReference type="ARBA" id="ARBA00008997"/>
    </source>
</evidence>
<comment type="subunit">
    <text evidence="7">Component of the SMC5-SMC6 complex.</text>
</comment>
<comment type="caution">
    <text evidence="11">The sequence shown here is derived from an EMBL/GenBank/DDBJ whole genome shotgun (WGS) entry which is preliminary data.</text>
</comment>
<evidence type="ECO:0000256" key="3">
    <source>
        <dbReference type="ARBA" id="ARBA00022763"/>
    </source>
</evidence>
<feature type="transmembrane region" description="Helical" evidence="9">
    <location>
        <begin position="322"/>
        <end position="341"/>
    </location>
</feature>
<feature type="domain" description="Non-structural maintenance of chromosome element 4 C-terminal" evidence="10">
    <location>
        <begin position="203"/>
        <end position="278"/>
    </location>
</feature>
<dbReference type="GO" id="GO:0030915">
    <property type="term" value="C:Smc5-Smc6 complex"/>
    <property type="evidence" value="ECO:0007669"/>
    <property type="project" value="UniProtKB-UniRule"/>
</dbReference>
<dbReference type="EMBL" id="AMZH03008277">
    <property type="protein sequence ID" value="RRT59296.1"/>
    <property type="molecule type" value="Genomic_DNA"/>
</dbReference>
<dbReference type="AlphaFoldDB" id="A0A426Z5R1"/>
<evidence type="ECO:0000256" key="5">
    <source>
        <dbReference type="ARBA" id="ARBA00023204"/>
    </source>
</evidence>
<protein>
    <recommendedName>
        <fullName evidence="7">Non-structural maintenance of chromosomes element 4</fullName>
    </recommendedName>
</protein>
<keyword evidence="3 7" id="KW-0227">DNA damage</keyword>
<dbReference type="InterPro" id="IPR014854">
    <property type="entry name" value="Nse4_C"/>
</dbReference>
<evidence type="ECO:0000259" key="10">
    <source>
        <dbReference type="Pfam" id="PF08743"/>
    </source>
</evidence>
<accession>A0A426Z5R1</accession>
<comment type="subcellular location">
    <subcellularLocation>
        <location evidence="1 7">Nucleus</location>
    </subcellularLocation>
</comment>
<feature type="transmembrane region" description="Helical" evidence="9">
    <location>
        <begin position="353"/>
        <end position="374"/>
    </location>
</feature>
<dbReference type="GO" id="GO:0005634">
    <property type="term" value="C:nucleus"/>
    <property type="evidence" value="ECO:0007669"/>
    <property type="project" value="UniProtKB-SubCell"/>
</dbReference>
<keyword evidence="5 7" id="KW-0234">DNA repair</keyword>
<dbReference type="InterPro" id="IPR027786">
    <property type="entry name" value="Nse4/EID"/>
</dbReference>
<proteinExistence type="inferred from homology"/>
<evidence type="ECO:0000256" key="4">
    <source>
        <dbReference type="ARBA" id="ARBA00023172"/>
    </source>
</evidence>